<dbReference type="InterPro" id="IPR001468">
    <property type="entry name" value="Indole-3-GlycerolPSynthase_CS"/>
</dbReference>
<dbReference type="AlphaFoldDB" id="A0A0F9VS41"/>
<name>A0A0F9VS41_9ZZZZ</name>
<evidence type="ECO:0000256" key="4">
    <source>
        <dbReference type="ARBA" id="ARBA00022605"/>
    </source>
</evidence>
<dbReference type="PANTHER" id="PTHR22854">
    <property type="entry name" value="TRYPTOPHAN BIOSYNTHESIS PROTEIN"/>
    <property type="match status" value="1"/>
</dbReference>
<evidence type="ECO:0000256" key="8">
    <source>
        <dbReference type="ARBA" id="ARBA00023239"/>
    </source>
</evidence>
<keyword evidence="5" id="KW-0210">Decarboxylase</keyword>
<dbReference type="SUPFAM" id="SSF51366">
    <property type="entry name" value="Ribulose-phoshate binding barrel"/>
    <property type="match status" value="1"/>
</dbReference>
<reference evidence="10" key="1">
    <citation type="journal article" date="2015" name="Nature">
        <title>Complex archaea that bridge the gap between prokaryotes and eukaryotes.</title>
        <authorList>
            <person name="Spang A."/>
            <person name="Saw J.H."/>
            <person name="Jorgensen S.L."/>
            <person name="Zaremba-Niedzwiedzka K."/>
            <person name="Martijn J."/>
            <person name="Lind A.E."/>
            <person name="van Eijk R."/>
            <person name="Schleper C."/>
            <person name="Guy L."/>
            <person name="Ettema T.J."/>
        </authorList>
    </citation>
    <scope>NUCLEOTIDE SEQUENCE</scope>
</reference>
<keyword evidence="4" id="KW-0028">Amino-acid biosynthesis</keyword>
<dbReference type="NCBIfam" id="NF001373">
    <property type="entry name" value="PRK00278.1-6"/>
    <property type="match status" value="1"/>
</dbReference>
<evidence type="ECO:0000256" key="1">
    <source>
        <dbReference type="ARBA" id="ARBA00001633"/>
    </source>
</evidence>
<dbReference type="GO" id="GO:0004425">
    <property type="term" value="F:indole-3-glycerol-phosphate synthase activity"/>
    <property type="evidence" value="ECO:0007669"/>
    <property type="project" value="UniProtKB-EC"/>
</dbReference>
<dbReference type="InterPro" id="IPR045186">
    <property type="entry name" value="Indole-3-glycerol_P_synth"/>
</dbReference>
<keyword evidence="8" id="KW-0456">Lyase</keyword>
<keyword evidence="7" id="KW-0057">Aromatic amino acid biosynthesis</keyword>
<dbReference type="FunFam" id="3.20.20.70:FF:000024">
    <property type="entry name" value="Indole-3-glycerol phosphate synthase"/>
    <property type="match status" value="1"/>
</dbReference>
<dbReference type="PROSITE" id="PS00614">
    <property type="entry name" value="IGPS"/>
    <property type="match status" value="1"/>
</dbReference>
<keyword evidence="6" id="KW-0822">Tryptophan biosynthesis</keyword>
<dbReference type="InterPro" id="IPR013798">
    <property type="entry name" value="Indole-3-glycerol_P_synth_dom"/>
</dbReference>
<evidence type="ECO:0000256" key="5">
    <source>
        <dbReference type="ARBA" id="ARBA00022793"/>
    </source>
</evidence>
<dbReference type="EMBL" id="LAZR01000014">
    <property type="protein sequence ID" value="KKO06870.1"/>
    <property type="molecule type" value="Genomic_DNA"/>
</dbReference>
<dbReference type="GO" id="GO:0000162">
    <property type="term" value="P:L-tryptophan biosynthetic process"/>
    <property type="evidence" value="ECO:0007669"/>
    <property type="project" value="UniProtKB-UniPathway"/>
</dbReference>
<dbReference type="CDD" id="cd00331">
    <property type="entry name" value="IGPS"/>
    <property type="match status" value="1"/>
</dbReference>
<gene>
    <name evidence="10" type="ORF">LCGC14_0060540</name>
</gene>
<comment type="pathway">
    <text evidence="2">Amino-acid biosynthesis; L-tryptophan biosynthesis; L-tryptophan from chorismate: step 4/5.</text>
</comment>
<dbReference type="InterPro" id="IPR011060">
    <property type="entry name" value="RibuloseP-bd_barrel"/>
</dbReference>
<dbReference type="NCBIfam" id="NF001377">
    <property type="entry name" value="PRK00278.2-4"/>
    <property type="match status" value="1"/>
</dbReference>
<evidence type="ECO:0000256" key="7">
    <source>
        <dbReference type="ARBA" id="ARBA00023141"/>
    </source>
</evidence>
<evidence type="ECO:0000256" key="2">
    <source>
        <dbReference type="ARBA" id="ARBA00004696"/>
    </source>
</evidence>
<dbReference type="UniPathway" id="UPA00035">
    <property type="reaction ID" value="UER00043"/>
</dbReference>
<organism evidence="10">
    <name type="scientific">marine sediment metagenome</name>
    <dbReference type="NCBI Taxonomy" id="412755"/>
    <lineage>
        <taxon>unclassified sequences</taxon>
        <taxon>metagenomes</taxon>
        <taxon>ecological metagenomes</taxon>
    </lineage>
</organism>
<evidence type="ECO:0000259" key="9">
    <source>
        <dbReference type="Pfam" id="PF00218"/>
    </source>
</evidence>
<proteinExistence type="inferred from homology"/>
<evidence type="ECO:0000313" key="10">
    <source>
        <dbReference type="EMBL" id="KKO06870.1"/>
    </source>
</evidence>
<dbReference type="HAMAP" id="MF_00134_B">
    <property type="entry name" value="IGPS_B"/>
    <property type="match status" value="1"/>
</dbReference>
<dbReference type="EC" id="4.1.1.48" evidence="3"/>
<sequence>MNTSTILEKILAHKQVEIQRNSQRTSHAVLEKQAVASMTDRRGFIRALRERMDAQQAAVIAEIKKASPSQGLIRPDFDPVLIAQQYAEAGATCLSVLTDEQFFQGSTGYLQQARAACTLPVIRKDFIIDPYQVAEAGAMGADCILLIVAALNPPRLRDLAACAHDLQLDVLVEVHNETELDIALSAGFDLIGVNNRNLHDFHTDLETTFRLAALAPDDKLIVTESGIAHAGDVKRMMSQGIYGFLIGETFMRADNPGDKLRELFA</sequence>
<evidence type="ECO:0000256" key="6">
    <source>
        <dbReference type="ARBA" id="ARBA00022822"/>
    </source>
</evidence>
<protein>
    <recommendedName>
        <fullName evidence="3">indole-3-glycerol-phosphate synthase</fullName>
        <ecNumber evidence="3">4.1.1.48</ecNumber>
    </recommendedName>
</protein>
<dbReference type="GO" id="GO:0004640">
    <property type="term" value="F:phosphoribosylanthranilate isomerase activity"/>
    <property type="evidence" value="ECO:0007669"/>
    <property type="project" value="TreeGrafter"/>
</dbReference>
<accession>A0A0F9VS41</accession>
<dbReference type="InterPro" id="IPR013785">
    <property type="entry name" value="Aldolase_TIM"/>
</dbReference>
<dbReference type="Pfam" id="PF00218">
    <property type="entry name" value="IGPS"/>
    <property type="match status" value="1"/>
</dbReference>
<dbReference type="PANTHER" id="PTHR22854:SF2">
    <property type="entry name" value="INDOLE-3-GLYCEROL-PHOSPHATE SYNTHASE"/>
    <property type="match status" value="1"/>
</dbReference>
<comment type="catalytic activity">
    <reaction evidence="1">
        <text>1-(2-carboxyphenylamino)-1-deoxy-D-ribulose 5-phosphate + H(+) = (1S,2R)-1-C-(indol-3-yl)glycerol 3-phosphate + CO2 + H2O</text>
        <dbReference type="Rhea" id="RHEA:23476"/>
        <dbReference type="ChEBI" id="CHEBI:15377"/>
        <dbReference type="ChEBI" id="CHEBI:15378"/>
        <dbReference type="ChEBI" id="CHEBI:16526"/>
        <dbReference type="ChEBI" id="CHEBI:58613"/>
        <dbReference type="ChEBI" id="CHEBI:58866"/>
        <dbReference type="EC" id="4.1.1.48"/>
    </reaction>
</comment>
<feature type="domain" description="Indole-3-glycerol phosphate synthase" evidence="9">
    <location>
        <begin position="7"/>
        <end position="263"/>
    </location>
</feature>
<dbReference type="Gene3D" id="3.20.20.70">
    <property type="entry name" value="Aldolase class I"/>
    <property type="match status" value="1"/>
</dbReference>
<comment type="caution">
    <text evidence="10">The sequence shown here is derived from an EMBL/GenBank/DDBJ whole genome shotgun (WGS) entry which is preliminary data.</text>
</comment>
<evidence type="ECO:0000256" key="3">
    <source>
        <dbReference type="ARBA" id="ARBA00012362"/>
    </source>
</evidence>